<protein>
    <submittedName>
        <fullName evidence="2">Uncharacterized protein</fullName>
    </submittedName>
</protein>
<keyword evidence="3" id="KW-1185">Reference proteome</keyword>
<reference evidence="2 3" key="1">
    <citation type="journal article" date="2019" name="Sci. Rep.">
        <title>A high-quality genome of Eragrostis curvula grass provides insights into Poaceae evolution and supports new strategies to enhance forage quality.</title>
        <authorList>
            <person name="Carballo J."/>
            <person name="Santos B.A.C.M."/>
            <person name="Zappacosta D."/>
            <person name="Garbus I."/>
            <person name="Selva J.P."/>
            <person name="Gallo C.A."/>
            <person name="Diaz A."/>
            <person name="Albertini E."/>
            <person name="Caccamo M."/>
            <person name="Echenique V."/>
        </authorList>
    </citation>
    <scope>NUCLEOTIDE SEQUENCE [LARGE SCALE GENOMIC DNA]</scope>
    <source>
        <strain evidence="3">cv. Victoria</strain>
        <tissue evidence="2">Leaf</tissue>
    </source>
</reference>
<feature type="non-terminal residue" evidence="2">
    <location>
        <position position="1"/>
    </location>
</feature>
<name>A0A5J9TR71_9POAL</name>
<dbReference type="Gramene" id="TVU13717">
    <property type="protein sequence ID" value="TVU13717"/>
    <property type="gene ID" value="EJB05_37137"/>
</dbReference>
<dbReference type="Proteomes" id="UP000324897">
    <property type="component" value="Unassembled WGS sequence"/>
</dbReference>
<accession>A0A5J9TR71</accession>
<sequence>MEDSTSAPAARGGLPAPPTAATRLASAIYHREQDWRLRINSMDDTRAPSSTFPISAPAPRSSSGGARPPLPSLAPPATKKKRPLFVAPHPRRQQAPSPGDVRCTASGIPSAAAWDASFTASASSVGYIDGEFSPTRQPIFDWTRRPRTLLSSLASSFEISEMQQCCQCRLYLFTDPRPSSSQPFMNLLTQDKDSDLQILMQEDATPSKRPPKRGSNYSLEEDIQLCKSWINISNDAVVGTDQPGTDQPDICDRDHPEYPVARCGARAVIHETSSCASFSSSPHGDRQGSRCRQHQNRPLPLHPKVDGRYFQDLTSAIGTK</sequence>
<organism evidence="2 3">
    <name type="scientific">Eragrostis curvula</name>
    <name type="common">weeping love grass</name>
    <dbReference type="NCBI Taxonomy" id="38414"/>
    <lineage>
        <taxon>Eukaryota</taxon>
        <taxon>Viridiplantae</taxon>
        <taxon>Streptophyta</taxon>
        <taxon>Embryophyta</taxon>
        <taxon>Tracheophyta</taxon>
        <taxon>Spermatophyta</taxon>
        <taxon>Magnoliopsida</taxon>
        <taxon>Liliopsida</taxon>
        <taxon>Poales</taxon>
        <taxon>Poaceae</taxon>
        <taxon>PACMAD clade</taxon>
        <taxon>Chloridoideae</taxon>
        <taxon>Eragrostideae</taxon>
        <taxon>Eragrostidinae</taxon>
        <taxon>Eragrostis</taxon>
    </lineage>
</organism>
<dbReference type="AlphaFoldDB" id="A0A5J9TR71"/>
<feature type="region of interest" description="Disordered" evidence="1">
    <location>
        <begin position="39"/>
        <end position="78"/>
    </location>
</feature>
<feature type="region of interest" description="Disordered" evidence="1">
    <location>
        <begin position="274"/>
        <end position="307"/>
    </location>
</feature>
<evidence type="ECO:0000313" key="3">
    <source>
        <dbReference type="Proteomes" id="UP000324897"/>
    </source>
</evidence>
<evidence type="ECO:0000313" key="2">
    <source>
        <dbReference type="EMBL" id="TVU13717.1"/>
    </source>
</evidence>
<dbReference type="OrthoDB" id="91622at2759"/>
<comment type="caution">
    <text evidence="2">The sequence shown here is derived from an EMBL/GenBank/DDBJ whole genome shotgun (WGS) entry which is preliminary data.</text>
</comment>
<dbReference type="EMBL" id="RWGY01000031">
    <property type="protein sequence ID" value="TVU13717.1"/>
    <property type="molecule type" value="Genomic_DNA"/>
</dbReference>
<evidence type="ECO:0000256" key="1">
    <source>
        <dbReference type="SAM" id="MobiDB-lite"/>
    </source>
</evidence>
<gene>
    <name evidence="2" type="ORF">EJB05_37137</name>
</gene>
<feature type="compositionally biased region" description="Low complexity" evidence="1">
    <location>
        <begin position="55"/>
        <end position="67"/>
    </location>
</feature>
<proteinExistence type="predicted"/>